<gene>
    <name evidence="1" type="ORF">PL8927_140099</name>
</gene>
<dbReference type="Proteomes" id="UP000184550">
    <property type="component" value="Unassembled WGS sequence"/>
</dbReference>
<proteinExistence type="predicted"/>
<reference evidence="1" key="1">
    <citation type="submission" date="2019-10" db="EMBL/GenBank/DDBJ databases">
        <authorList>
            <consortium name="Genoscope - CEA"/>
            <person name="William W."/>
        </authorList>
    </citation>
    <scope>NUCLEOTIDE SEQUENCE [LARGE SCALE GENOMIC DNA]</scope>
    <source>
        <strain evidence="1">BBR_PRJEB10992</strain>
    </source>
</reference>
<evidence type="ECO:0008006" key="3">
    <source>
        <dbReference type="Google" id="ProtNLM"/>
    </source>
</evidence>
<dbReference type="AlphaFoldDB" id="A0A7Z9BJK2"/>
<comment type="caution">
    <text evidence="1">The sequence shown here is derived from an EMBL/GenBank/DDBJ whole genome shotgun (WGS) entry which is preliminary data.</text>
</comment>
<accession>A0A7Z9BJK2</accession>
<dbReference type="OrthoDB" id="506149at2"/>
<protein>
    <recommendedName>
        <fullName evidence="3">Glycosyltransferase family 2 protein</fullName>
    </recommendedName>
</protein>
<dbReference type="SUPFAM" id="SSF53448">
    <property type="entry name" value="Nucleotide-diphospho-sugar transferases"/>
    <property type="match status" value="1"/>
</dbReference>
<organism evidence="1 2">
    <name type="scientific">Planktothrix serta PCC 8927</name>
    <dbReference type="NCBI Taxonomy" id="671068"/>
    <lineage>
        <taxon>Bacteria</taxon>
        <taxon>Bacillati</taxon>
        <taxon>Cyanobacteriota</taxon>
        <taxon>Cyanophyceae</taxon>
        <taxon>Oscillatoriophycideae</taxon>
        <taxon>Oscillatoriales</taxon>
        <taxon>Microcoleaceae</taxon>
        <taxon>Planktothrix</taxon>
    </lineage>
</organism>
<evidence type="ECO:0000313" key="1">
    <source>
        <dbReference type="EMBL" id="VXD11303.1"/>
    </source>
</evidence>
<dbReference type="RefSeq" id="WP_083617502.1">
    <property type="nucleotide sequence ID" value="NZ_LR734832.1"/>
</dbReference>
<dbReference type="EMBL" id="CZCU02000046">
    <property type="protein sequence ID" value="VXD11303.1"/>
    <property type="molecule type" value="Genomic_DNA"/>
</dbReference>
<name>A0A7Z9BJK2_9CYAN</name>
<keyword evidence="2" id="KW-1185">Reference proteome</keyword>
<dbReference type="CDD" id="cd00761">
    <property type="entry name" value="Glyco_tranf_GTA_type"/>
    <property type="match status" value="1"/>
</dbReference>
<evidence type="ECO:0000313" key="2">
    <source>
        <dbReference type="Proteomes" id="UP000184550"/>
    </source>
</evidence>
<dbReference type="InterPro" id="IPR029044">
    <property type="entry name" value="Nucleotide-diphossugar_trans"/>
</dbReference>
<sequence length="265" mass="30009">MIVFIIPVKSKKVATSWPDLCKLFDRSLRAVCNQTSPDFKVIVVCNEKPTTSFEHPNVEYLCVDFPPPGEGYGVKVDDRAKRVVAGLFAVKNLQPSHVMSVDADDCISKHIAEFVNKNPEKNGWYVDQGYEYDEGSSKIAVKKEGFYRICGTCNIVNYRLFTLPPEMMQYDQLTGYDRFLGGHPLAKGDLAERGTPLEALPFPGVVFVRDQAGESVSMQESFLEKWKRNPKETLRGVKKRLLAPFKEQVLTDSIREEFGLYPLSR</sequence>